<name>A0AAW0C497_9AGAR</name>
<reference evidence="1 2" key="1">
    <citation type="submission" date="2024-01" db="EMBL/GenBank/DDBJ databases">
        <title>A draft genome for a cacao thread blight-causing isolate of Paramarasmius palmivorus.</title>
        <authorList>
            <person name="Baruah I.K."/>
            <person name="Bukari Y."/>
            <person name="Amoako-Attah I."/>
            <person name="Meinhardt L.W."/>
            <person name="Bailey B.A."/>
            <person name="Cohen S.P."/>
        </authorList>
    </citation>
    <scope>NUCLEOTIDE SEQUENCE [LARGE SCALE GENOMIC DNA]</scope>
    <source>
        <strain evidence="1 2">GH-12</strain>
    </source>
</reference>
<proteinExistence type="predicted"/>
<dbReference type="Proteomes" id="UP001383192">
    <property type="component" value="Unassembled WGS sequence"/>
</dbReference>
<comment type="caution">
    <text evidence="1">The sequence shown here is derived from an EMBL/GenBank/DDBJ whole genome shotgun (WGS) entry which is preliminary data.</text>
</comment>
<evidence type="ECO:0000313" key="2">
    <source>
        <dbReference type="Proteomes" id="UP001383192"/>
    </source>
</evidence>
<dbReference type="EMBL" id="JAYKXP010000060">
    <property type="protein sequence ID" value="KAK7033692.1"/>
    <property type="molecule type" value="Genomic_DNA"/>
</dbReference>
<keyword evidence="2" id="KW-1185">Reference proteome</keyword>
<dbReference type="AlphaFoldDB" id="A0AAW0C497"/>
<gene>
    <name evidence="1" type="ORF">VNI00_012692</name>
</gene>
<organism evidence="1 2">
    <name type="scientific">Paramarasmius palmivorus</name>
    <dbReference type="NCBI Taxonomy" id="297713"/>
    <lineage>
        <taxon>Eukaryota</taxon>
        <taxon>Fungi</taxon>
        <taxon>Dikarya</taxon>
        <taxon>Basidiomycota</taxon>
        <taxon>Agaricomycotina</taxon>
        <taxon>Agaricomycetes</taxon>
        <taxon>Agaricomycetidae</taxon>
        <taxon>Agaricales</taxon>
        <taxon>Marasmiineae</taxon>
        <taxon>Marasmiaceae</taxon>
        <taxon>Paramarasmius</taxon>
    </lineage>
</organism>
<accession>A0AAW0C497</accession>
<sequence>MERLACSGWAIRRTLSAKEAVDVDCELSVVPRWATDSYSKIFPLGVQSSAKSPIDHMMDLSSWRLFSPDNMGVHMERNVIETPFIPMPVVLIWEAERALWGFMSSQALRTEGNFGRGQGNTAVSSNVEHTTQKYNRLSLSCVTEDDMDPYEFPETDQWLGTSILVGQNSGLQSSMTCEEVTAFLVGFYPRLVEDFKHDVILRRLHCFFREVDVDVRLSTGAFDENPTGFTAHSVLQGLEFVFGEHTSGHVEFKLSFHYSWLTKSVHTVCTFIVPGGREQKLRKALSDWNDSALYSAHVEFAVTTVNGPLPASTPPTFLV</sequence>
<protein>
    <submittedName>
        <fullName evidence="1">Uncharacterized protein</fullName>
    </submittedName>
</protein>
<evidence type="ECO:0000313" key="1">
    <source>
        <dbReference type="EMBL" id="KAK7033692.1"/>
    </source>
</evidence>